<evidence type="ECO:0000259" key="1">
    <source>
        <dbReference type="Pfam" id="PF12146"/>
    </source>
</evidence>
<dbReference type="Pfam" id="PF12146">
    <property type="entry name" value="Hydrolase_4"/>
    <property type="match status" value="2"/>
</dbReference>
<feature type="domain" description="Serine aminopeptidase S33" evidence="1">
    <location>
        <begin position="28"/>
        <end position="256"/>
    </location>
</feature>
<dbReference type="PRINTS" id="PR00111">
    <property type="entry name" value="ABHYDROLASE"/>
</dbReference>
<dbReference type="AlphaFoldDB" id="A0A7G2ERJ0"/>
<dbReference type="InterPro" id="IPR051044">
    <property type="entry name" value="MAG_DAG_Lipase"/>
</dbReference>
<dbReference type="PANTHER" id="PTHR11614">
    <property type="entry name" value="PHOSPHOLIPASE-RELATED"/>
    <property type="match status" value="1"/>
</dbReference>
<dbReference type="EMBL" id="LR881468">
    <property type="protein sequence ID" value="CAD5325871.1"/>
    <property type="molecule type" value="Genomic_DNA"/>
</dbReference>
<dbReference type="InterPro" id="IPR029058">
    <property type="entry name" value="AB_hydrolase_fold"/>
</dbReference>
<dbReference type="Proteomes" id="UP000516314">
    <property type="component" value="Chromosome 3"/>
</dbReference>
<dbReference type="Gene3D" id="3.40.50.1820">
    <property type="entry name" value="alpha/beta hydrolase"/>
    <property type="match status" value="2"/>
</dbReference>
<protein>
    <submittedName>
        <fullName evidence="2">(thale cress) hypothetical protein</fullName>
    </submittedName>
</protein>
<reference evidence="2 3" key="1">
    <citation type="submission" date="2020-09" db="EMBL/GenBank/DDBJ databases">
        <authorList>
            <person name="Ashkenazy H."/>
        </authorList>
    </citation>
    <scope>NUCLEOTIDE SEQUENCE [LARGE SCALE GENOMIC DNA]</scope>
    <source>
        <strain evidence="3">cv. Cdm-0</strain>
    </source>
</reference>
<sequence length="610" mass="69409">MVMYKEDYVSNSRGIQLFTCSWKQEEQQEPKALIFLCHGYAMESSITMSSTAVRLANAGFSVYGMDYEGHGKSGGLNGYVKKFDDLVQDVSSHYSSICELEENKGKMRFLMGESMGGAVVLLLERKKPNFWDGAVLVAPMCKLAEDIKPHPMVISFLTKLTRFIPTWKIVPSNDIIDVAFKETHIRKQVRDNEYCYKGRPRLKTAHQLLMVSMPFIVLHGEDDKVTDKNVSKLLYEVASSSDKTFKLYPNMWHGLLYGESPENLEIVFSDIISWLKERASVTNQKLETELKHAHVDGQVGYSEEFIENSRGMQLLTCKWFPVNQEPRALIFFCHGYAIDCSTTFKDIAPKFAKEGFAVHGIEYEGHGRSSGLSVYIDNFDLLIDDVSSHFSKISEMGDNTKKKRFLMGESMGGAVVLLLHRKKPEFWDGGILIAPMCKIAEEMKPSRMVISMINMVTNLIPSWKSIIHGPDILNSAIKLPEKRHEIRTNPNCYNGWPRMKTMSELFRISLDLENRLNEVTMPFIVLHGEDDKVTDKGGSKLLYEVALSNDKTLKLYPEMWHSLLFGEPPENSEIVFNDIVQWMQTRITTLQVKANNHEAKTSNLITSDSV</sequence>
<feature type="domain" description="Serine aminopeptidase S33" evidence="1">
    <location>
        <begin position="324"/>
        <end position="565"/>
    </location>
</feature>
<dbReference type="SUPFAM" id="SSF53474">
    <property type="entry name" value="alpha/beta-Hydrolases"/>
    <property type="match status" value="2"/>
</dbReference>
<dbReference type="FunFam" id="3.40.50.1820:FF:000036">
    <property type="entry name" value="Alpha/beta-Hydrolases superfamily protein"/>
    <property type="match status" value="2"/>
</dbReference>
<gene>
    <name evidence="2" type="ORF">AT9943_LOCUS13678</name>
</gene>
<dbReference type="InterPro" id="IPR000073">
    <property type="entry name" value="AB_hydrolase_1"/>
</dbReference>
<accession>A0A7G2ERJ0</accession>
<organism evidence="2 3">
    <name type="scientific">Arabidopsis thaliana</name>
    <name type="common">Mouse-ear cress</name>
    <dbReference type="NCBI Taxonomy" id="3702"/>
    <lineage>
        <taxon>Eukaryota</taxon>
        <taxon>Viridiplantae</taxon>
        <taxon>Streptophyta</taxon>
        <taxon>Embryophyta</taxon>
        <taxon>Tracheophyta</taxon>
        <taxon>Spermatophyta</taxon>
        <taxon>Magnoliopsida</taxon>
        <taxon>eudicotyledons</taxon>
        <taxon>Gunneridae</taxon>
        <taxon>Pentapetalae</taxon>
        <taxon>rosids</taxon>
        <taxon>malvids</taxon>
        <taxon>Brassicales</taxon>
        <taxon>Brassicaceae</taxon>
        <taxon>Camelineae</taxon>
        <taxon>Arabidopsis</taxon>
    </lineage>
</organism>
<name>A0A7G2ERJ0_ARATH</name>
<evidence type="ECO:0000313" key="3">
    <source>
        <dbReference type="Proteomes" id="UP000516314"/>
    </source>
</evidence>
<dbReference type="InterPro" id="IPR022742">
    <property type="entry name" value="Hydrolase_4"/>
</dbReference>
<evidence type="ECO:0000313" key="2">
    <source>
        <dbReference type="EMBL" id="CAD5325871.1"/>
    </source>
</evidence>
<proteinExistence type="predicted"/>